<reference evidence="1" key="1">
    <citation type="journal article" date="2020" name="mSystems">
        <title>Genome- and Community-Level Interaction Insights into Carbon Utilization and Element Cycling Functions of Hydrothermarchaeota in Hydrothermal Sediment.</title>
        <authorList>
            <person name="Zhou Z."/>
            <person name="Liu Y."/>
            <person name="Xu W."/>
            <person name="Pan J."/>
            <person name="Luo Z.H."/>
            <person name="Li M."/>
        </authorList>
    </citation>
    <scope>NUCLEOTIDE SEQUENCE [LARGE SCALE GENOMIC DNA]</scope>
    <source>
        <strain evidence="1">SpSt-642</strain>
    </source>
</reference>
<accession>A0A7C4D9Q4</accession>
<evidence type="ECO:0000313" key="1">
    <source>
        <dbReference type="EMBL" id="HGM59436.1"/>
    </source>
</evidence>
<gene>
    <name evidence="1" type="ORF">ENU14_07680</name>
</gene>
<sequence>MERRKRTERIYEKELEETKVLGELTARDGELKTYDDLIRLLLNSWREKSREIEAKTDNVVKDTEYTRVVMVTDNVATKGLLNGTKI</sequence>
<protein>
    <submittedName>
        <fullName evidence="1">Uncharacterized protein</fullName>
    </submittedName>
</protein>
<organism evidence="1">
    <name type="scientific">Staphylothermus marinus</name>
    <dbReference type="NCBI Taxonomy" id="2280"/>
    <lineage>
        <taxon>Archaea</taxon>
        <taxon>Thermoproteota</taxon>
        <taxon>Thermoprotei</taxon>
        <taxon>Desulfurococcales</taxon>
        <taxon>Desulfurococcaceae</taxon>
        <taxon>Staphylothermus</taxon>
    </lineage>
</organism>
<comment type="caution">
    <text evidence="1">The sequence shown here is derived from an EMBL/GenBank/DDBJ whole genome shotgun (WGS) entry which is preliminary data.</text>
</comment>
<name>A0A7C4D9Q4_STAMA</name>
<dbReference type="AlphaFoldDB" id="A0A7C4D9Q4"/>
<dbReference type="EMBL" id="DTBJ01000064">
    <property type="protein sequence ID" value="HGM59436.1"/>
    <property type="molecule type" value="Genomic_DNA"/>
</dbReference>
<proteinExistence type="predicted"/>